<reference evidence="4" key="1">
    <citation type="submission" date="2022-11" db="UniProtKB">
        <authorList>
            <consortium name="WormBaseParasite"/>
        </authorList>
    </citation>
    <scope>IDENTIFICATION</scope>
</reference>
<organism evidence="3 4">
    <name type="scientific">Globodera rostochiensis</name>
    <name type="common">Golden nematode worm</name>
    <name type="synonym">Heterodera rostochiensis</name>
    <dbReference type="NCBI Taxonomy" id="31243"/>
    <lineage>
        <taxon>Eukaryota</taxon>
        <taxon>Metazoa</taxon>
        <taxon>Ecdysozoa</taxon>
        <taxon>Nematoda</taxon>
        <taxon>Chromadorea</taxon>
        <taxon>Rhabditida</taxon>
        <taxon>Tylenchina</taxon>
        <taxon>Tylenchomorpha</taxon>
        <taxon>Tylenchoidea</taxon>
        <taxon>Heteroderidae</taxon>
        <taxon>Heteroderinae</taxon>
        <taxon>Globodera</taxon>
    </lineage>
</organism>
<accession>A0A914HTG0</accession>
<evidence type="ECO:0000256" key="2">
    <source>
        <dbReference type="SAM" id="SignalP"/>
    </source>
</evidence>
<feature type="compositionally biased region" description="Low complexity" evidence="1">
    <location>
        <begin position="54"/>
        <end position="81"/>
    </location>
</feature>
<protein>
    <submittedName>
        <fullName evidence="4">Uncharacterized protein</fullName>
    </submittedName>
</protein>
<feature type="chain" id="PRO_5037908557" evidence="2">
    <location>
        <begin position="21"/>
        <end position="109"/>
    </location>
</feature>
<feature type="region of interest" description="Disordered" evidence="1">
    <location>
        <begin position="54"/>
        <end position="109"/>
    </location>
</feature>
<evidence type="ECO:0000256" key="1">
    <source>
        <dbReference type="SAM" id="MobiDB-lite"/>
    </source>
</evidence>
<evidence type="ECO:0000313" key="4">
    <source>
        <dbReference type="WBParaSite" id="Gr19_v10_g4300.t1"/>
    </source>
</evidence>
<keyword evidence="3" id="KW-1185">Reference proteome</keyword>
<dbReference type="AlphaFoldDB" id="A0A914HTG0"/>
<evidence type="ECO:0000313" key="3">
    <source>
        <dbReference type="Proteomes" id="UP000887572"/>
    </source>
</evidence>
<proteinExistence type="predicted"/>
<dbReference type="WBParaSite" id="Gr19_v10_g4300.t1">
    <property type="protein sequence ID" value="Gr19_v10_g4300.t1"/>
    <property type="gene ID" value="Gr19_v10_g4300"/>
</dbReference>
<keyword evidence="2" id="KW-0732">Signal</keyword>
<feature type="signal peptide" evidence="2">
    <location>
        <begin position="1"/>
        <end position="20"/>
    </location>
</feature>
<name>A0A914HTG0_GLORO</name>
<sequence length="109" mass="11159">MMMMLLLLLLLCATQQRLQCTTPNSSTPSVATIHLDMSNMSAYMSSPGAAAAQPTGAQSAYMASPGAAAQPTVARAPAQPTGAQSAYMAPPGGGYEDPNVPEPGHSTYE</sequence>
<dbReference type="Proteomes" id="UP000887572">
    <property type="component" value="Unplaced"/>
</dbReference>